<dbReference type="PaxDb" id="67767-A0A0J7KUC4"/>
<keyword evidence="1" id="KW-0808">Transferase</keyword>
<keyword evidence="2" id="KW-1185">Reference proteome</keyword>
<proteinExistence type="predicted"/>
<name>A0A0J7KUC4_LASNI</name>
<protein>
    <submittedName>
        <fullName evidence="1">U6 snrna-specific terminal uridylyltransferase 1</fullName>
    </submittedName>
</protein>
<organism evidence="1 2">
    <name type="scientific">Lasius niger</name>
    <name type="common">Black garden ant</name>
    <dbReference type="NCBI Taxonomy" id="67767"/>
    <lineage>
        <taxon>Eukaryota</taxon>
        <taxon>Metazoa</taxon>
        <taxon>Ecdysozoa</taxon>
        <taxon>Arthropoda</taxon>
        <taxon>Hexapoda</taxon>
        <taxon>Insecta</taxon>
        <taxon>Pterygota</taxon>
        <taxon>Neoptera</taxon>
        <taxon>Endopterygota</taxon>
        <taxon>Hymenoptera</taxon>
        <taxon>Apocrita</taxon>
        <taxon>Aculeata</taxon>
        <taxon>Formicoidea</taxon>
        <taxon>Formicidae</taxon>
        <taxon>Formicinae</taxon>
        <taxon>Lasius</taxon>
        <taxon>Lasius</taxon>
    </lineage>
</organism>
<dbReference type="AlphaFoldDB" id="A0A0J7KUC4"/>
<sequence length="156" mass="18137">MIFKLQVEILLDQETKQQKVEVLSDVHTRSHQKITFHCTGNKCVWYNRKKNNRTLLDVQLSLLEKEAIMSDKVMEQLNDEANNIKLDFICTLEKVDNPVALDTKNNRENIATYVTVQKDLQPIAVPQETVMVLCMYVYTSHTPFGIYGPKNLQYFV</sequence>
<dbReference type="Proteomes" id="UP000036403">
    <property type="component" value="Unassembled WGS sequence"/>
</dbReference>
<dbReference type="GO" id="GO:0016779">
    <property type="term" value="F:nucleotidyltransferase activity"/>
    <property type="evidence" value="ECO:0007669"/>
    <property type="project" value="UniProtKB-KW"/>
</dbReference>
<reference evidence="1 2" key="1">
    <citation type="submission" date="2015-04" db="EMBL/GenBank/DDBJ databases">
        <title>Lasius niger genome sequencing.</title>
        <authorList>
            <person name="Konorov E.A."/>
            <person name="Nikitin M.A."/>
            <person name="Kirill M.V."/>
            <person name="Chang P."/>
        </authorList>
    </citation>
    <scope>NUCLEOTIDE SEQUENCE [LARGE SCALE GENOMIC DNA]</scope>
    <source>
        <tissue evidence="1">Whole</tissue>
    </source>
</reference>
<dbReference type="EMBL" id="LBMM01003173">
    <property type="protein sequence ID" value="KMQ93854.1"/>
    <property type="molecule type" value="Genomic_DNA"/>
</dbReference>
<comment type="caution">
    <text evidence="1">The sequence shown here is derived from an EMBL/GenBank/DDBJ whole genome shotgun (WGS) entry which is preliminary data.</text>
</comment>
<evidence type="ECO:0000313" key="1">
    <source>
        <dbReference type="EMBL" id="KMQ93854.1"/>
    </source>
</evidence>
<keyword evidence="1" id="KW-0548">Nucleotidyltransferase</keyword>
<dbReference type="STRING" id="67767.A0A0J7KUC4"/>
<evidence type="ECO:0000313" key="2">
    <source>
        <dbReference type="Proteomes" id="UP000036403"/>
    </source>
</evidence>
<accession>A0A0J7KUC4</accession>
<gene>
    <name evidence="1" type="ORF">RF55_6015</name>
</gene>
<dbReference type="OrthoDB" id="407432at2759"/>